<proteinExistence type="predicted"/>
<evidence type="ECO:0000313" key="1">
    <source>
        <dbReference type="EMBL" id="AHN83648.1"/>
    </source>
</evidence>
<dbReference type="RefSeq" id="YP_009030969.1">
    <property type="nucleotide sequence ID" value="NC_024134.1"/>
</dbReference>
<sequence>MITAQYSDIVLGKVDSSDAGYNFKEMEITLTEHHHAGTVVTKTGTIANDDGSDVYGVLVDRALVKDAGKVHLAEPLQTGQKYKLVVAVHGVTFAKDKLLGSNGEAAKQAVLEKLEALGNKVHVQTLGEE</sequence>
<accession>A0A023MHT8</accession>
<dbReference type="GeneID" id="19486785"/>
<protein>
    <submittedName>
        <fullName evidence="1">Head stabilization/decoration protein</fullName>
    </submittedName>
</protein>
<dbReference type="InterPro" id="IPR058875">
    <property type="entry name" value="DEC"/>
</dbReference>
<reference evidence="1 2" key="1">
    <citation type="journal article" date="2014" name="Genome Announc.">
        <title>Complete Genome Sequences of Two Escherichia coli O157:H7 Phages Effective in Limiting Contamination of Food Products.</title>
        <authorList>
            <person name="Hong Y."/>
            <person name="Pan Y."/>
            <person name="Harman N.J."/>
            <person name="Ebner P.D."/>
        </authorList>
    </citation>
    <scope>NUCLEOTIDE SEQUENCE [LARGE SCALE GENOMIC DNA]</scope>
</reference>
<evidence type="ECO:0000313" key="2">
    <source>
        <dbReference type="Proteomes" id="UP000026907"/>
    </source>
</evidence>
<dbReference type="Proteomes" id="UP000026907">
    <property type="component" value="Segment"/>
</dbReference>
<organism evidence="1 2">
    <name type="scientific">Escherichia phage FFH2</name>
    <dbReference type="NCBI Taxonomy" id="1446490"/>
    <lineage>
        <taxon>Viruses</taxon>
        <taxon>Duplodnaviria</taxon>
        <taxon>Heunggongvirae</taxon>
        <taxon>Uroviricota</taxon>
        <taxon>Caudoviricetes</taxon>
        <taxon>Vequintavirinae</taxon>
        <taxon>Vequintavirus</taxon>
        <taxon>Vequintavirus PDX</taxon>
        <taxon>Vequintavirus FFH2</taxon>
    </lineage>
</organism>
<dbReference type="Pfam" id="PF26074">
    <property type="entry name" value="Phage_DEC_PhiTE"/>
    <property type="match status" value="1"/>
</dbReference>
<dbReference type="EMBL" id="KJ190158">
    <property type="protein sequence ID" value="AHN83648.1"/>
    <property type="molecule type" value="Genomic_DNA"/>
</dbReference>
<keyword evidence="2" id="KW-1185">Reference proteome</keyword>
<dbReference type="KEGG" id="vg:19486785"/>
<name>A0A023MHT8_9CAUD</name>